<sequence length="216" mass="24330">MISVEFDTSVDSNNGIFHVLKPKLKIAYYTTDQDGQPTIKDVNPKNLDQMSAVFGLEAWQIDAAKETIREFGKNLGTVAELGMLEMDKRTQGGSEENSQLTEDIAREFQYFSHLAMNLLRERGIPNTLSVRCGEHPPPTYDTFAAQLSSTLTPFTRAWIGTDRRVIHTTEDERTLLTQTCQSKFSRNFEMSASGLPMTTNHRVYMDPTATDAYAFS</sequence>
<dbReference type="EMBL" id="KI894016">
    <property type="protein sequence ID" value="OCF46523.1"/>
    <property type="molecule type" value="Genomic_DNA"/>
</dbReference>
<protein>
    <submittedName>
        <fullName evidence="1">Uncharacterized protein</fullName>
    </submittedName>
</protein>
<dbReference type="Proteomes" id="UP000094020">
    <property type="component" value="Chromosome 9"/>
</dbReference>
<reference evidence="1" key="3">
    <citation type="submission" date="2016-07" db="EMBL/GenBank/DDBJ databases">
        <title>Evolution of pathogenesis and genome organization in the Tremellales.</title>
        <authorList>
            <person name="Cuomo C."/>
            <person name="Litvintseva A."/>
            <person name="Heitman J."/>
            <person name="Chen Y."/>
            <person name="Sun S."/>
            <person name="Springer D."/>
            <person name="Dromer F."/>
            <person name="Young S."/>
            <person name="Zeng Q."/>
            <person name="Chapman S."/>
            <person name="Gujja S."/>
            <person name="Saif S."/>
            <person name="Birren B."/>
        </authorList>
    </citation>
    <scope>NUCLEOTIDE SEQUENCE</scope>
    <source>
        <strain evidence="1">CBS 10737</strain>
    </source>
</reference>
<name>A0A1B9HTC5_9TREE</name>
<accession>A0A1B9HTC5</accession>
<dbReference type="AlphaFoldDB" id="A0A1B9HTC5"/>
<reference evidence="1" key="1">
    <citation type="submission" date="2013-07" db="EMBL/GenBank/DDBJ databases">
        <title>The Genome Sequence of Cryptococcus pinus CBS10737.</title>
        <authorList>
            <consortium name="The Broad Institute Genome Sequencing Platform"/>
            <person name="Cuomo C."/>
            <person name="Litvintseva A."/>
            <person name="Chen Y."/>
            <person name="Heitman J."/>
            <person name="Sun S."/>
            <person name="Springer D."/>
            <person name="Dromer F."/>
            <person name="Young S.K."/>
            <person name="Zeng Q."/>
            <person name="Gargeya S."/>
            <person name="Fitzgerald M."/>
            <person name="Abouelleil A."/>
            <person name="Alvarado L."/>
            <person name="Berlin A.M."/>
            <person name="Chapman S.B."/>
            <person name="Dewar J."/>
            <person name="Goldberg J."/>
            <person name="Griggs A."/>
            <person name="Gujja S."/>
            <person name="Hansen M."/>
            <person name="Howarth C."/>
            <person name="Imamovic A."/>
            <person name="Larimer J."/>
            <person name="McCowan C."/>
            <person name="Murphy C."/>
            <person name="Pearson M."/>
            <person name="Priest M."/>
            <person name="Roberts A."/>
            <person name="Saif S."/>
            <person name="Shea T."/>
            <person name="Sykes S."/>
            <person name="Wortman J."/>
            <person name="Nusbaum C."/>
            <person name="Birren B."/>
        </authorList>
    </citation>
    <scope>NUCLEOTIDE SEQUENCE [LARGE SCALE GENOMIC DNA]</scope>
    <source>
        <strain evidence="1">CBS 10737</strain>
    </source>
</reference>
<reference evidence="2" key="4">
    <citation type="submission" date="2024-02" db="EMBL/GenBank/DDBJ databases">
        <title>Comparative genomics of Cryptococcus and Kwoniella reveals pathogenesis evolution and contrasting modes of karyotype evolution via chromosome fusion or intercentromeric recombination.</title>
        <authorList>
            <person name="Coelho M.A."/>
            <person name="David-Palma M."/>
            <person name="Shea T."/>
            <person name="Bowers K."/>
            <person name="McGinley-Smith S."/>
            <person name="Mohammad A.W."/>
            <person name="Gnirke A."/>
            <person name="Yurkov A.M."/>
            <person name="Nowrousian M."/>
            <person name="Sun S."/>
            <person name="Cuomo C.A."/>
            <person name="Heitman J."/>
        </authorList>
    </citation>
    <scope>NUCLEOTIDE SEQUENCE</scope>
    <source>
        <strain evidence="2">CBS 10737</strain>
    </source>
</reference>
<dbReference type="GeneID" id="30175745"/>
<reference evidence="2" key="2">
    <citation type="submission" date="2013-07" db="EMBL/GenBank/DDBJ databases">
        <authorList>
            <consortium name="The Broad Institute Genome Sequencing Platform"/>
            <person name="Cuomo C."/>
            <person name="Litvintseva A."/>
            <person name="Chen Y."/>
            <person name="Heitman J."/>
            <person name="Sun S."/>
            <person name="Springer D."/>
            <person name="Dromer F."/>
            <person name="Young S.K."/>
            <person name="Zeng Q."/>
            <person name="Gargeya S."/>
            <person name="Fitzgerald M."/>
            <person name="Abouelleil A."/>
            <person name="Alvarado L."/>
            <person name="Berlin A.M."/>
            <person name="Chapman S.B."/>
            <person name="Dewar J."/>
            <person name="Goldberg J."/>
            <person name="Griggs A."/>
            <person name="Gujja S."/>
            <person name="Hansen M."/>
            <person name="Howarth C."/>
            <person name="Imamovic A."/>
            <person name="Larimer J."/>
            <person name="McCowan C."/>
            <person name="Murphy C."/>
            <person name="Pearson M."/>
            <person name="Priest M."/>
            <person name="Roberts A."/>
            <person name="Saif S."/>
            <person name="Shea T."/>
            <person name="Sykes S."/>
            <person name="Wortman J."/>
            <person name="Nusbaum C."/>
            <person name="Birren B."/>
        </authorList>
    </citation>
    <scope>NUCLEOTIDE SEQUENCE</scope>
    <source>
        <strain evidence="2">CBS 10737</strain>
    </source>
</reference>
<organism evidence="1">
    <name type="scientific">Kwoniella pini CBS 10737</name>
    <dbReference type="NCBI Taxonomy" id="1296096"/>
    <lineage>
        <taxon>Eukaryota</taxon>
        <taxon>Fungi</taxon>
        <taxon>Dikarya</taxon>
        <taxon>Basidiomycota</taxon>
        <taxon>Agaricomycotina</taxon>
        <taxon>Tremellomycetes</taxon>
        <taxon>Tremellales</taxon>
        <taxon>Cryptococcaceae</taxon>
        <taxon>Kwoniella</taxon>
    </lineage>
</organism>
<keyword evidence="3" id="KW-1185">Reference proteome</keyword>
<evidence type="ECO:0000313" key="2">
    <source>
        <dbReference type="EMBL" id="WWC72772.1"/>
    </source>
</evidence>
<proteinExistence type="predicted"/>
<gene>
    <name evidence="1" type="ORF">I206_07376</name>
    <name evidence="2" type="ORF">I206_106736</name>
</gene>
<evidence type="ECO:0000313" key="3">
    <source>
        <dbReference type="Proteomes" id="UP000094020"/>
    </source>
</evidence>
<evidence type="ECO:0000313" key="1">
    <source>
        <dbReference type="EMBL" id="OCF46523.1"/>
    </source>
</evidence>
<dbReference type="EMBL" id="CP144527">
    <property type="protein sequence ID" value="WWC72772.1"/>
    <property type="molecule type" value="Genomic_DNA"/>
</dbReference>
<dbReference type="KEGG" id="kpin:30175745"/>
<dbReference type="RefSeq" id="XP_019007742.1">
    <property type="nucleotide sequence ID" value="XM_019159070.1"/>
</dbReference>